<name>A0A7V4TY85_CALAY</name>
<evidence type="ECO:0000256" key="4">
    <source>
        <dbReference type="ARBA" id="ARBA00022448"/>
    </source>
</evidence>
<dbReference type="InterPro" id="IPR028055">
    <property type="entry name" value="YidC/Oxa/ALB_C"/>
</dbReference>
<dbReference type="NCBIfam" id="TIGR03592">
    <property type="entry name" value="yidC_oxa1_cterm"/>
    <property type="match status" value="1"/>
</dbReference>
<evidence type="ECO:0000256" key="1">
    <source>
        <dbReference type="ARBA" id="ARBA00004429"/>
    </source>
</evidence>
<proteinExistence type="inferred from homology"/>
<dbReference type="CDD" id="cd20070">
    <property type="entry name" value="5TM_YidC_Alb3"/>
    <property type="match status" value="1"/>
</dbReference>
<dbReference type="InterPro" id="IPR001708">
    <property type="entry name" value="YidC/ALB3/OXA1/COX18"/>
</dbReference>
<dbReference type="GO" id="GO:0051205">
    <property type="term" value="P:protein insertion into membrane"/>
    <property type="evidence" value="ECO:0007669"/>
    <property type="project" value="TreeGrafter"/>
</dbReference>
<dbReference type="Gene3D" id="2.70.98.90">
    <property type="match status" value="1"/>
</dbReference>
<comment type="similarity">
    <text evidence="2 13">Belongs to the OXA1/ALB3/YidC family. Type 1 subfamily.</text>
</comment>
<reference evidence="17" key="1">
    <citation type="journal article" date="2020" name="mSystems">
        <title>Genome- and Community-Level Interaction Insights into Carbon Utilization and Element Cycling Functions of Hydrothermarchaeota in Hydrothermal Sediment.</title>
        <authorList>
            <person name="Zhou Z."/>
            <person name="Liu Y."/>
            <person name="Xu W."/>
            <person name="Pan J."/>
            <person name="Luo Z.H."/>
            <person name="Li M."/>
        </authorList>
    </citation>
    <scope>NUCLEOTIDE SEQUENCE [LARGE SCALE GENOMIC DNA]</scope>
    <source>
        <strain evidence="17">HyVt-577</strain>
    </source>
</reference>
<comment type="subcellular location">
    <subcellularLocation>
        <location evidence="1">Cell inner membrane</location>
        <topology evidence="1">Multi-pass membrane protein</topology>
    </subcellularLocation>
    <subcellularLocation>
        <location evidence="13">Cell membrane</location>
        <topology evidence="13">Multi-pass membrane protein</topology>
    </subcellularLocation>
</comment>
<evidence type="ECO:0000259" key="15">
    <source>
        <dbReference type="Pfam" id="PF02096"/>
    </source>
</evidence>
<keyword evidence="10 13" id="KW-0143">Chaperone</keyword>
<feature type="region of interest" description="Disordered" evidence="14">
    <location>
        <begin position="31"/>
        <end position="82"/>
    </location>
</feature>
<keyword evidence="7 13" id="KW-0653">Protein transport</keyword>
<feature type="transmembrane region" description="Helical" evidence="13">
    <location>
        <begin position="540"/>
        <end position="557"/>
    </location>
</feature>
<gene>
    <name evidence="13 17" type="primary">yidC</name>
    <name evidence="17" type="ORF">ENK44_01425</name>
</gene>
<keyword evidence="9 13" id="KW-0472">Membrane</keyword>
<keyword evidence="6 13" id="KW-0812">Transmembrane</keyword>
<feature type="transmembrane region" description="Helical" evidence="13">
    <location>
        <begin position="389"/>
        <end position="408"/>
    </location>
</feature>
<evidence type="ECO:0000256" key="6">
    <source>
        <dbReference type="ARBA" id="ARBA00022692"/>
    </source>
</evidence>
<dbReference type="InterPro" id="IPR028053">
    <property type="entry name" value="Membr_insert_YidC_N"/>
</dbReference>
<dbReference type="InterPro" id="IPR019998">
    <property type="entry name" value="Membr_insert_YidC"/>
</dbReference>
<comment type="function">
    <text evidence="13">Required for the insertion and/or proper folding and/or complex formation of integral membrane proteins into the membrane. Involved in integration of membrane proteins that insert both dependently and independently of the Sec translocase complex, as well as at least some lipoproteins. Aids folding of multispanning membrane proteins.</text>
</comment>
<sequence>MDKKSILALILIAVVIILMPYYQRIIMGDRPQEQQAQVKPDTLVQTTTEKKPVVESKSVNMDESAANKKAARPEQREPKENTVETLVKIKQDSSEKEVTIETDRILVQISNKGGGSLKKYILKKYTKYDSSYVNMISPEIKNNLYLGFQDNTGEFIEANNYLFFTENTIEKKYLKEGERFKIRYTLNIAGGELQKTYIFYNDKYHFDVVVKFSRPNQMLLNNTYRFGWVNGLPSTESYVEDDNNYNQVNIYIGDELEQFNITDKGRTPEVSLTGRADWFAIRTKYFLAAVSNVNANVDDGVYYSGLGIQRQDYVQRLYDVGFNVRETSGGQADTMRIYMGPLDHKELKAYDNNLDLLILNNGWYERTFRFFSLIILQVLEFMHGFIPNYGIVIIIFSILIKLIVYPLTKKSYQSMKEMQKIQPLVQELKEKYKGDPQRMNKEMMKLYKEHGVNPMGGCLPMLLQMPLLFALFIVFRSTIQLRGAMFIPGWIEDLSRSDTLFHLPFSLPFYGNEFNLLPILMAITMIFQSKMTMQDPKQKAMVYAMPVFMLLIFNRFPSGLNLYYTLFNLLTIVQQKFIHTEEKAPDPGLKKKKKK</sequence>
<accession>A0A7V4TY85</accession>
<evidence type="ECO:0000256" key="13">
    <source>
        <dbReference type="HAMAP-Rule" id="MF_01810"/>
    </source>
</evidence>
<dbReference type="GO" id="GO:0015031">
    <property type="term" value="P:protein transport"/>
    <property type="evidence" value="ECO:0007669"/>
    <property type="project" value="UniProtKB-KW"/>
</dbReference>
<evidence type="ECO:0000256" key="14">
    <source>
        <dbReference type="SAM" id="MobiDB-lite"/>
    </source>
</evidence>
<evidence type="ECO:0000256" key="11">
    <source>
        <dbReference type="ARBA" id="ARBA00033245"/>
    </source>
</evidence>
<dbReference type="HAMAP" id="MF_01810">
    <property type="entry name" value="YidC_type1"/>
    <property type="match status" value="1"/>
</dbReference>
<dbReference type="PANTHER" id="PTHR12428:SF65">
    <property type="entry name" value="CYTOCHROME C OXIDASE ASSEMBLY PROTEIN COX18, MITOCHONDRIAL"/>
    <property type="match status" value="1"/>
</dbReference>
<evidence type="ECO:0000256" key="12">
    <source>
        <dbReference type="ARBA" id="ARBA00033342"/>
    </source>
</evidence>
<dbReference type="NCBIfam" id="TIGR03593">
    <property type="entry name" value="yidC_nterm"/>
    <property type="match status" value="1"/>
</dbReference>
<evidence type="ECO:0000259" key="16">
    <source>
        <dbReference type="Pfam" id="PF14849"/>
    </source>
</evidence>
<keyword evidence="5 13" id="KW-1003">Cell membrane</keyword>
<dbReference type="Pfam" id="PF14849">
    <property type="entry name" value="YidC_periplas"/>
    <property type="match status" value="1"/>
</dbReference>
<feature type="transmembrane region" description="Helical" evidence="13">
    <location>
        <begin position="509"/>
        <end position="528"/>
    </location>
</feature>
<dbReference type="PANTHER" id="PTHR12428">
    <property type="entry name" value="OXA1"/>
    <property type="match status" value="1"/>
</dbReference>
<dbReference type="Proteomes" id="UP000885779">
    <property type="component" value="Unassembled WGS sequence"/>
</dbReference>
<dbReference type="AlphaFoldDB" id="A0A7V4TY85"/>
<feature type="transmembrane region" description="Helical" evidence="13">
    <location>
        <begin position="6"/>
        <end position="22"/>
    </location>
</feature>
<keyword evidence="8 13" id="KW-1133">Transmembrane helix</keyword>
<evidence type="ECO:0000256" key="9">
    <source>
        <dbReference type="ARBA" id="ARBA00023136"/>
    </source>
</evidence>
<keyword evidence="4 13" id="KW-0813">Transport</keyword>
<dbReference type="GO" id="GO:0032977">
    <property type="term" value="F:membrane insertase activity"/>
    <property type="evidence" value="ECO:0007669"/>
    <property type="project" value="InterPro"/>
</dbReference>
<feature type="compositionally biased region" description="Basic and acidic residues" evidence="14">
    <location>
        <begin position="71"/>
        <end position="82"/>
    </location>
</feature>
<evidence type="ECO:0000313" key="17">
    <source>
        <dbReference type="EMBL" id="HGY54338.1"/>
    </source>
</evidence>
<dbReference type="InterPro" id="IPR038221">
    <property type="entry name" value="YidC_periplasmic_sf"/>
</dbReference>
<dbReference type="InterPro" id="IPR047196">
    <property type="entry name" value="YidC_ALB_C"/>
</dbReference>
<evidence type="ECO:0000256" key="8">
    <source>
        <dbReference type="ARBA" id="ARBA00022989"/>
    </source>
</evidence>
<comment type="subunit">
    <text evidence="13">Interacts with the Sec translocase complex via SecD. Specifically interacts with transmembrane segments of nascent integral membrane proteins during membrane integration.</text>
</comment>
<evidence type="ECO:0000256" key="7">
    <source>
        <dbReference type="ARBA" id="ARBA00022927"/>
    </source>
</evidence>
<feature type="compositionally biased region" description="Polar residues" evidence="14">
    <location>
        <begin position="33"/>
        <end position="47"/>
    </location>
</feature>
<dbReference type="GO" id="GO:0005886">
    <property type="term" value="C:plasma membrane"/>
    <property type="evidence" value="ECO:0007669"/>
    <property type="project" value="UniProtKB-SubCell"/>
</dbReference>
<feature type="domain" description="Membrane insertase YidC/Oxa/ALB C-terminal" evidence="15">
    <location>
        <begin position="389"/>
        <end position="579"/>
    </location>
</feature>
<dbReference type="Pfam" id="PF02096">
    <property type="entry name" value="60KD_IMP"/>
    <property type="match status" value="1"/>
</dbReference>
<evidence type="ECO:0000256" key="2">
    <source>
        <dbReference type="ARBA" id="ARBA00010527"/>
    </source>
</evidence>
<comment type="caution">
    <text evidence="17">The sequence shown here is derived from an EMBL/GenBank/DDBJ whole genome shotgun (WGS) entry which is preliminary data.</text>
</comment>
<evidence type="ECO:0000256" key="5">
    <source>
        <dbReference type="ARBA" id="ARBA00022475"/>
    </source>
</evidence>
<organism evidence="17">
    <name type="scientific">Caldithrix abyssi</name>
    <dbReference type="NCBI Taxonomy" id="187145"/>
    <lineage>
        <taxon>Bacteria</taxon>
        <taxon>Pseudomonadati</taxon>
        <taxon>Calditrichota</taxon>
        <taxon>Calditrichia</taxon>
        <taxon>Calditrichales</taxon>
        <taxon>Calditrichaceae</taxon>
        <taxon>Caldithrix</taxon>
    </lineage>
</organism>
<dbReference type="PRINTS" id="PR01900">
    <property type="entry name" value="YIDCPROTEIN"/>
</dbReference>
<dbReference type="EMBL" id="DRQG01000015">
    <property type="protein sequence ID" value="HGY54338.1"/>
    <property type="molecule type" value="Genomic_DNA"/>
</dbReference>
<feature type="transmembrane region" description="Helical" evidence="13">
    <location>
        <begin position="451"/>
        <end position="475"/>
    </location>
</feature>
<evidence type="ECO:0000256" key="10">
    <source>
        <dbReference type="ARBA" id="ARBA00023186"/>
    </source>
</evidence>
<evidence type="ECO:0000256" key="3">
    <source>
        <dbReference type="ARBA" id="ARBA00015325"/>
    </source>
</evidence>
<protein>
    <recommendedName>
        <fullName evidence="3 13">Membrane protein insertase YidC</fullName>
    </recommendedName>
    <alternativeName>
        <fullName evidence="12 13">Foldase YidC</fullName>
    </alternativeName>
    <alternativeName>
        <fullName evidence="11 13">Membrane integrase YidC</fullName>
    </alternativeName>
    <alternativeName>
        <fullName evidence="13">Membrane protein YidC</fullName>
    </alternativeName>
</protein>
<dbReference type="PRINTS" id="PR00701">
    <property type="entry name" value="60KDINNERMP"/>
</dbReference>
<dbReference type="CDD" id="cd19961">
    <property type="entry name" value="EcYidC-like_peri"/>
    <property type="match status" value="1"/>
</dbReference>
<feature type="domain" description="Membrane insertase YidC N-terminal" evidence="16">
    <location>
        <begin position="98"/>
        <end position="358"/>
    </location>
</feature>